<feature type="chain" id="PRO_5046869827" description="Lipoprotein" evidence="2">
    <location>
        <begin position="22"/>
        <end position="248"/>
    </location>
</feature>
<evidence type="ECO:0000256" key="2">
    <source>
        <dbReference type="SAM" id="SignalP"/>
    </source>
</evidence>
<dbReference type="RefSeq" id="WP_380569373.1">
    <property type="nucleotide sequence ID" value="NZ_JBHMAH010000004.1"/>
</dbReference>
<evidence type="ECO:0000313" key="4">
    <source>
        <dbReference type="Proteomes" id="UP001589740"/>
    </source>
</evidence>
<reference evidence="3 4" key="1">
    <citation type="submission" date="2024-09" db="EMBL/GenBank/DDBJ databases">
        <authorList>
            <person name="Sun Q."/>
            <person name="Mori K."/>
        </authorList>
    </citation>
    <scope>NUCLEOTIDE SEQUENCE [LARGE SCALE GENOMIC DNA]</scope>
    <source>
        <strain evidence="3 4">JCM 12822</strain>
    </source>
</reference>
<dbReference type="PROSITE" id="PS51257">
    <property type="entry name" value="PROKAR_LIPOPROTEIN"/>
    <property type="match status" value="1"/>
</dbReference>
<name>A0ABV5Z0V9_9STAP</name>
<organism evidence="3 4">
    <name type="scientific">Salinicoccus siamensis</name>
    <dbReference type="NCBI Taxonomy" id="381830"/>
    <lineage>
        <taxon>Bacteria</taxon>
        <taxon>Bacillati</taxon>
        <taxon>Bacillota</taxon>
        <taxon>Bacilli</taxon>
        <taxon>Bacillales</taxon>
        <taxon>Staphylococcaceae</taxon>
        <taxon>Salinicoccus</taxon>
    </lineage>
</organism>
<evidence type="ECO:0000313" key="3">
    <source>
        <dbReference type="EMBL" id="MFB9859740.1"/>
    </source>
</evidence>
<feature type="compositionally biased region" description="Basic and acidic residues" evidence="1">
    <location>
        <begin position="66"/>
        <end position="84"/>
    </location>
</feature>
<protein>
    <recommendedName>
        <fullName evidence="5">Lipoprotein</fullName>
    </recommendedName>
</protein>
<accession>A0ABV5Z0V9</accession>
<feature type="signal peptide" evidence="2">
    <location>
        <begin position="1"/>
        <end position="21"/>
    </location>
</feature>
<evidence type="ECO:0000256" key="1">
    <source>
        <dbReference type="SAM" id="MobiDB-lite"/>
    </source>
</evidence>
<evidence type="ECO:0008006" key="5">
    <source>
        <dbReference type="Google" id="ProtNLM"/>
    </source>
</evidence>
<comment type="caution">
    <text evidence="3">The sequence shown here is derived from an EMBL/GenBank/DDBJ whole genome shotgun (WGS) entry which is preliminary data.</text>
</comment>
<feature type="region of interest" description="Disordered" evidence="1">
    <location>
        <begin position="18"/>
        <end position="84"/>
    </location>
</feature>
<feature type="compositionally biased region" description="Acidic residues" evidence="1">
    <location>
        <begin position="30"/>
        <end position="54"/>
    </location>
</feature>
<gene>
    <name evidence="3" type="ORF">ACFFLE_01275</name>
</gene>
<sequence length="248" mass="27833">MKKMLLIMLLFLTACTNGGPADDSSGENTDQSEESTEAAPEEQQTSEESEEEMSAADIIKNAQSEGSKEVSYEERQTTTISTEERQHVIRTITTRSKQDEIKIAVDDGTDIKTHYIFEGEHFIYQNGDVERQDDGRNIEGSSYGDLISQLEPFKEGTAEQLESGYEIRYEVEGEAGVKPFINDDLESSLEAVDHINGLVLLKFNEDYRYESAELTLTMEMDDETINVSSNITMDKIGEINVIEKPKGM</sequence>
<keyword evidence="4" id="KW-1185">Reference proteome</keyword>
<dbReference type="Proteomes" id="UP001589740">
    <property type="component" value="Unassembled WGS sequence"/>
</dbReference>
<proteinExistence type="predicted"/>
<keyword evidence="2" id="KW-0732">Signal</keyword>
<dbReference type="EMBL" id="JBHMAH010000004">
    <property type="protein sequence ID" value="MFB9859740.1"/>
    <property type="molecule type" value="Genomic_DNA"/>
</dbReference>